<gene>
    <name evidence="1" type="primary">SWC5</name>
    <name evidence="1" type="ORF">H2199_007094</name>
</gene>
<comment type="caution">
    <text evidence="1">The sequence shown here is derived from an EMBL/GenBank/DDBJ whole genome shotgun (WGS) entry which is preliminary data.</text>
</comment>
<proteinExistence type="predicted"/>
<keyword evidence="2" id="KW-1185">Reference proteome</keyword>
<name>A0ACC2YT22_9PEZI</name>
<protein>
    <submittedName>
        <fullName evidence="1">Swr complex subunit</fullName>
    </submittedName>
</protein>
<organism evidence="1 2">
    <name type="scientific">Coniosporium tulheliwenetii</name>
    <dbReference type="NCBI Taxonomy" id="3383036"/>
    <lineage>
        <taxon>Eukaryota</taxon>
        <taxon>Fungi</taxon>
        <taxon>Dikarya</taxon>
        <taxon>Ascomycota</taxon>
        <taxon>Pezizomycotina</taxon>
        <taxon>Dothideomycetes</taxon>
        <taxon>Dothideomycetes incertae sedis</taxon>
        <taxon>Coniosporium</taxon>
    </lineage>
</organism>
<reference evidence="1" key="1">
    <citation type="submission" date="2022-10" db="EMBL/GenBank/DDBJ databases">
        <title>Culturing micro-colonial fungi from biological soil crusts in the Mojave desert and describing Neophaeococcomyces mojavensis, and introducing the new genera and species Taxawa tesnikishii.</title>
        <authorList>
            <person name="Kurbessoian T."/>
            <person name="Stajich J.E."/>
        </authorList>
    </citation>
    <scope>NUCLEOTIDE SEQUENCE</scope>
    <source>
        <strain evidence="1">JES_115</strain>
    </source>
</reference>
<dbReference type="EMBL" id="JAPDRP010000021">
    <property type="protein sequence ID" value="KAJ9638406.1"/>
    <property type="molecule type" value="Genomic_DNA"/>
</dbReference>
<accession>A0ACC2YT22</accession>
<sequence>MADHDQPLAIDDREDYNSASDEDFSPTAEPASDAESASSSDNEASTAKSRGTKRKRRTVIVEAELDSGDEEAVKEYQAHKEDDSGGEGGLIKTRAQRRAEVQEKKQLATAGGATVDVNALWAQMLAAPVGRPPESRVDVGKEAGKEEPHKADSSVAAASNADVELGEDDTITITRTYTFAGETHTEEKRVPKSSEEARLYLASHRATETQGDANEPASIPANSPIRRPLRRPSRFDPNPSGEIKGLPASVQLTWRQRNQGLQPASVAKDNVFAKPTAPAKTKLAKAPEKLNTVDKSRMDWVQHVDQEGLADELDVYGKSKEAYGARQSFLAQAELRREEEARDLRMKGQG</sequence>
<dbReference type="Proteomes" id="UP001172680">
    <property type="component" value="Unassembled WGS sequence"/>
</dbReference>
<evidence type="ECO:0000313" key="1">
    <source>
        <dbReference type="EMBL" id="KAJ9638406.1"/>
    </source>
</evidence>
<evidence type="ECO:0000313" key="2">
    <source>
        <dbReference type="Proteomes" id="UP001172680"/>
    </source>
</evidence>